<comment type="caution">
    <text evidence="8">The sequence shown here is derived from an EMBL/GenBank/DDBJ whole genome shotgun (WGS) entry which is preliminary data.</text>
</comment>
<dbReference type="OrthoDB" id="614750at2"/>
<evidence type="ECO:0000256" key="2">
    <source>
        <dbReference type="ARBA" id="ARBA00022525"/>
    </source>
</evidence>
<dbReference type="EMBL" id="QEOP01000002">
    <property type="protein sequence ID" value="PVZ94215.1"/>
    <property type="molecule type" value="Genomic_DNA"/>
</dbReference>
<dbReference type="Proteomes" id="UP000244893">
    <property type="component" value="Unassembled WGS sequence"/>
</dbReference>
<sequence>MISPTRTPFRRASALAVGGALALGGAFVAAAPAHAVPNETYYVYSTAGFATADGPRYSDGGVEVKLYDLDTEDLVGTTTTSPYGDWSFSDVVDGDYVLVFTSKDYWYPADDEELLVTVEDAEPEVEEVLLTPYPELGGGAVTVTGNPVLGETLTATVGAYTGANNASVTPDSVEYSWGYSRGESGDSIEGATGLSVVVPEEAVGAHIGLSAIAEKDGYSPTITGGGPEALVSAPQKPAAPAPVADSSGLAAFLAANYAAEFSSEAVGLPKGSLSSDSTYTAKMDWYSGDSFVDVYAYSSPRLVGTFPVVDGVVQVTLTPAILAMIGSGSHTLVYVGQSSGGVQSVALEISAALASTGADITAPLIGGSVLLVLGGVLLVARRRKATKA</sequence>
<name>A0A2V1HNW8_9MICO</name>
<evidence type="ECO:0000256" key="5">
    <source>
        <dbReference type="SAM" id="Phobius"/>
    </source>
</evidence>
<keyword evidence="5" id="KW-0472">Membrane</keyword>
<dbReference type="Gene3D" id="2.60.40.2700">
    <property type="match status" value="1"/>
</dbReference>
<dbReference type="InterPro" id="IPR019931">
    <property type="entry name" value="LPXTG_anchor"/>
</dbReference>
<gene>
    <name evidence="8" type="ORF">DDQ50_10755</name>
</gene>
<evidence type="ECO:0000256" key="3">
    <source>
        <dbReference type="ARBA" id="ARBA00022729"/>
    </source>
</evidence>
<feature type="transmembrane region" description="Helical" evidence="5">
    <location>
        <begin position="360"/>
        <end position="380"/>
    </location>
</feature>
<feature type="chain" id="PRO_5015887149" description="Gram-positive cocci surface proteins LPxTG domain-containing protein" evidence="6">
    <location>
        <begin position="36"/>
        <end position="388"/>
    </location>
</feature>
<dbReference type="GO" id="GO:0005975">
    <property type="term" value="P:carbohydrate metabolic process"/>
    <property type="evidence" value="ECO:0007669"/>
    <property type="project" value="UniProtKB-ARBA"/>
</dbReference>
<evidence type="ECO:0000256" key="1">
    <source>
        <dbReference type="ARBA" id="ARBA00022512"/>
    </source>
</evidence>
<evidence type="ECO:0000313" key="9">
    <source>
        <dbReference type="Proteomes" id="UP000244893"/>
    </source>
</evidence>
<feature type="signal peptide" evidence="6">
    <location>
        <begin position="1"/>
        <end position="35"/>
    </location>
</feature>
<evidence type="ECO:0000256" key="4">
    <source>
        <dbReference type="ARBA" id="ARBA00023088"/>
    </source>
</evidence>
<accession>A0A2V1HNW8</accession>
<keyword evidence="1" id="KW-0134">Cell wall</keyword>
<keyword evidence="4" id="KW-0572">Peptidoglycan-anchor</keyword>
<dbReference type="InterPro" id="IPR013783">
    <property type="entry name" value="Ig-like_fold"/>
</dbReference>
<keyword evidence="9" id="KW-1185">Reference proteome</keyword>
<keyword evidence="3 6" id="KW-0732">Signal</keyword>
<protein>
    <recommendedName>
        <fullName evidence="7">Gram-positive cocci surface proteins LPxTG domain-containing protein</fullName>
    </recommendedName>
</protein>
<dbReference type="NCBIfam" id="TIGR01167">
    <property type="entry name" value="LPXTG_anchor"/>
    <property type="match status" value="1"/>
</dbReference>
<organism evidence="8 9">
    <name type="scientific">Amnibacterium flavum</name>
    <dbReference type="NCBI Taxonomy" id="2173173"/>
    <lineage>
        <taxon>Bacteria</taxon>
        <taxon>Bacillati</taxon>
        <taxon>Actinomycetota</taxon>
        <taxon>Actinomycetes</taxon>
        <taxon>Micrococcales</taxon>
        <taxon>Microbacteriaceae</taxon>
        <taxon>Amnibacterium</taxon>
    </lineage>
</organism>
<proteinExistence type="predicted"/>
<evidence type="ECO:0000313" key="8">
    <source>
        <dbReference type="EMBL" id="PVZ94215.1"/>
    </source>
</evidence>
<keyword evidence="5" id="KW-0812">Transmembrane</keyword>
<dbReference type="PROSITE" id="PS50847">
    <property type="entry name" value="GRAM_POS_ANCHORING"/>
    <property type="match status" value="1"/>
</dbReference>
<dbReference type="Gene3D" id="2.60.40.10">
    <property type="entry name" value="Immunoglobulins"/>
    <property type="match status" value="1"/>
</dbReference>
<reference evidence="8 9" key="1">
    <citation type="submission" date="2018-05" db="EMBL/GenBank/DDBJ databases">
        <title>Amnibacterium sp. M8JJ-5, whole genome shotgun sequence.</title>
        <authorList>
            <person name="Tuo L."/>
        </authorList>
    </citation>
    <scope>NUCLEOTIDE SEQUENCE [LARGE SCALE GENOMIC DNA]</scope>
    <source>
        <strain evidence="8 9">M8JJ-5</strain>
    </source>
</reference>
<keyword evidence="5" id="KW-1133">Transmembrane helix</keyword>
<dbReference type="SUPFAM" id="SSF49478">
    <property type="entry name" value="Cna protein B-type domain"/>
    <property type="match status" value="1"/>
</dbReference>
<feature type="domain" description="Gram-positive cocci surface proteins LPxTG" evidence="7">
    <location>
        <begin position="353"/>
        <end position="388"/>
    </location>
</feature>
<keyword evidence="2" id="KW-0964">Secreted</keyword>
<dbReference type="RefSeq" id="WP_116756728.1">
    <property type="nucleotide sequence ID" value="NZ_JBHUEX010000001.1"/>
</dbReference>
<evidence type="ECO:0000256" key="6">
    <source>
        <dbReference type="SAM" id="SignalP"/>
    </source>
</evidence>
<dbReference type="AlphaFoldDB" id="A0A2V1HNW8"/>
<evidence type="ECO:0000259" key="7">
    <source>
        <dbReference type="PROSITE" id="PS50847"/>
    </source>
</evidence>